<evidence type="ECO:0008006" key="5">
    <source>
        <dbReference type="Google" id="ProtNLM"/>
    </source>
</evidence>
<sequence length="541" mass="56331">MIVAGTAVAATALALVPAGAASASSHREAPLIADAPAYDNTDVYAFVSPESPDKVTFVANWFGLQEPNGGPTFYPWADDAYYNIKIDSDGDAVADTTYRYEFTTDDEAQQNTFLYANGPVESLDDENLLFKQYYTLTKIDAYGKETVVAEGQAAPSNTGPASVPDYDALIEDATEPVGKDGKTFVGQIEDPFFLDLRVFDLLYGGDLSEVGQDTLAGYNVNTTVLEVPIDEVALNGNGTDNPVIGVWSTTDRAANVTFGGGVEESSGDYVQVSRLGNPLVNEVVIQVGLKDAFNAIGPDVDATIPAVVERVTDPEVPKLVEAIYGIPAPATPRNDLVEIFLTGIAIDAPTLDGSAAPIAADLNSQILNADADPKTFVPSEMLRLNTAIKEPTTLAGEPTRASRLGVFGDDIQGFPNGRRLADDVVDIGLLALQGAALDPAVVSGPLAGGDEVDTNDAEFNDRFPYVVAASNLNVNDEANSQGDGTVAQGRDGAPATGGAAPSGSGGGGMFDFLGDLLPGVMTGAAGMVLIGAGATRHLRQK</sequence>
<proteinExistence type="predicted"/>
<protein>
    <recommendedName>
        <fullName evidence="5">DUF4331 domain-containing protein</fullName>
    </recommendedName>
</protein>
<accession>A0A4Y3WTL3</accession>
<reference evidence="3 4" key="1">
    <citation type="submission" date="2019-06" db="EMBL/GenBank/DDBJ databases">
        <title>Whole genome shotgun sequence of Pseudonocardia hydrocarbonoxydans NBRC 14498.</title>
        <authorList>
            <person name="Hosoyama A."/>
            <person name="Uohara A."/>
            <person name="Ohji S."/>
            <person name="Ichikawa N."/>
        </authorList>
    </citation>
    <scope>NUCLEOTIDE SEQUENCE [LARGE SCALE GENOMIC DNA]</scope>
    <source>
        <strain evidence="3 4">NBRC 14498</strain>
    </source>
</reference>
<keyword evidence="4" id="KW-1185">Reference proteome</keyword>
<name>A0A4Y3WTL3_9PSEU</name>
<dbReference type="AlphaFoldDB" id="A0A4Y3WTL3"/>
<organism evidence="3 4">
    <name type="scientific">Pseudonocardia hydrocarbonoxydans</name>
    <dbReference type="NCBI Taxonomy" id="76726"/>
    <lineage>
        <taxon>Bacteria</taxon>
        <taxon>Bacillati</taxon>
        <taxon>Actinomycetota</taxon>
        <taxon>Actinomycetes</taxon>
        <taxon>Pseudonocardiales</taxon>
        <taxon>Pseudonocardiaceae</taxon>
        <taxon>Pseudonocardia</taxon>
    </lineage>
</organism>
<gene>
    <name evidence="3" type="ORF">PHY01_45100</name>
</gene>
<feature type="signal peptide" evidence="2">
    <location>
        <begin position="1"/>
        <end position="23"/>
    </location>
</feature>
<feature type="compositionally biased region" description="Low complexity" evidence="1">
    <location>
        <begin position="489"/>
        <end position="502"/>
    </location>
</feature>
<dbReference type="InterPro" id="IPR025566">
    <property type="entry name" value="DUF4331"/>
</dbReference>
<dbReference type="Proteomes" id="UP000320338">
    <property type="component" value="Unassembled WGS sequence"/>
</dbReference>
<evidence type="ECO:0000313" key="4">
    <source>
        <dbReference type="Proteomes" id="UP000320338"/>
    </source>
</evidence>
<evidence type="ECO:0000313" key="3">
    <source>
        <dbReference type="EMBL" id="GEC22227.1"/>
    </source>
</evidence>
<comment type="caution">
    <text evidence="3">The sequence shown here is derived from an EMBL/GenBank/DDBJ whole genome shotgun (WGS) entry which is preliminary data.</text>
</comment>
<keyword evidence="2" id="KW-0732">Signal</keyword>
<feature type="region of interest" description="Disordered" evidence="1">
    <location>
        <begin position="476"/>
        <end position="504"/>
    </location>
</feature>
<dbReference type="Pfam" id="PF14224">
    <property type="entry name" value="DUF4331"/>
    <property type="match status" value="1"/>
</dbReference>
<feature type="chain" id="PRO_5021323545" description="DUF4331 domain-containing protein" evidence="2">
    <location>
        <begin position="24"/>
        <end position="541"/>
    </location>
</feature>
<dbReference type="EMBL" id="BJNG01000041">
    <property type="protein sequence ID" value="GEC22227.1"/>
    <property type="molecule type" value="Genomic_DNA"/>
</dbReference>
<evidence type="ECO:0000256" key="2">
    <source>
        <dbReference type="SAM" id="SignalP"/>
    </source>
</evidence>
<evidence type="ECO:0000256" key="1">
    <source>
        <dbReference type="SAM" id="MobiDB-lite"/>
    </source>
</evidence>